<dbReference type="PANTHER" id="PTHR35394:SF5">
    <property type="entry name" value="DUF3176 DOMAIN-CONTAINING PROTEIN"/>
    <property type="match status" value="1"/>
</dbReference>
<name>A0A9P9FW16_FUSRE</name>
<organism evidence="2 3">
    <name type="scientific">Fusarium redolens</name>
    <dbReference type="NCBI Taxonomy" id="48865"/>
    <lineage>
        <taxon>Eukaryota</taxon>
        <taxon>Fungi</taxon>
        <taxon>Dikarya</taxon>
        <taxon>Ascomycota</taxon>
        <taxon>Pezizomycotina</taxon>
        <taxon>Sordariomycetes</taxon>
        <taxon>Hypocreomycetidae</taxon>
        <taxon>Hypocreales</taxon>
        <taxon>Nectriaceae</taxon>
        <taxon>Fusarium</taxon>
        <taxon>Fusarium redolens species complex</taxon>
    </lineage>
</organism>
<dbReference type="Pfam" id="PF11374">
    <property type="entry name" value="DUF3176"/>
    <property type="match status" value="1"/>
</dbReference>
<dbReference type="Proteomes" id="UP000720189">
    <property type="component" value="Unassembled WGS sequence"/>
</dbReference>
<feature type="region of interest" description="Disordered" evidence="1">
    <location>
        <begin position="1"/>
        <end position="21"/>
    </location>
</feature>
<reference evidence="2" key="1">
    <citation type="journal article" date="2021" name="Nat. Commun.">
        <title>Genetic determinants of endophytism in the Arabidopsis root mycobiome.</title>
        <authorList>
            <person name="Mesny F."/>
            <person name="Miyauchi S."/>
            <person name="Thiergart T."/>
            <person name="Pickel B."/>
            <person name="Atanasova L."/>
            <person name="Karlsson M."/>
            <person name="Huettel B."/>
            <person name="Barry K.W."/>
            <person name="Haridas S."/>
            <person name="Chen C."/>
            <person name="Bauer D."/>
            <person name="Andreopoulos W."/>
            <person name="Pangilinan J."/>
            <person name="LaButti K."/>
            <person name="Riley R."/>
            <person name="Lipzen A."/>
            <person name="Clum A."/>
            <person name="Drula E."/>
            <person name="Henrissat B."/>
            <person name="Kohler A."/>
            <person name="Grigoriev I.V."/>
            <person name="Martin F.M."/>
            <person name="Hacquard S."/>
        </authorList>
    </citation>
    <scope>NUCLEOTIDE SEQUENCE</scope>
    <source>
        <strain evidence="2">MPI-CAGE-AT-0023</strain>
    </source>
</reference>
<dbReference type="OrthoDB" id="5376804at2759"/>
<proteinExistence type="predicted"/>
<protein>
    <submittedName>
        <fullName evidence="2">Uncharacterized protein</fullName>
    </submittedName>
</protein>
<evidence type="ECO:0000256" key="1">
    <source>
        <dbReference type="SAM" id="MobiDB-lite"/>
    </source>
</evidence>
<evidence type="ECO:0000313" key="2">
    <source>
        <dbReference type="EMBL" id="KAH7203105.1"/>
    </source>
</evidence>
<sequence>MLSSHDDTNSPYHDTSGQHQDIHQMNEIPTTKPSMSPNKAVIALNIPIIDGKDEANKLLTESSHEGQDDREPYTSAREETRTKFASPVNNIFLNWWPETAWYVFSTALIVALAALLKAYDQKPAPEWVMSLNTVVAAVSTTCRASIVIPVSEGFSQLKWNAFARSQRPLNDLQTFDQASRRPFGSLVLLSKARGRLLDRLKLELKDPDNLGDFVQTQLVDPDEENEYWRVKLPMKLEDFKVDDVSSYTWVVATTGSPTLDDWAKGMDYPTASLSTQLFIYKKLPYPTKQRVRSYKGAMSPYRAVAVTWYWCIKEYERNVSSGTTHIKTTETDFRVIDGPYKMSESIWQFTLVDNITLERFPVTVGHWLLSLTWKVEPFDRATDGLTSRATDRIIVSRPEFFTQCHLGGPVLVLVLFDRFRWIQSDFPIELNGVKKGQANAGVEQLEAESRALSIINVQAVAVPIHINDAVCVASLSPPQPPKSVQALRDAVLKQVKATNPLLELDTASAVI</sequence>
<dbReference type="RefSeq" id="XP_046040759.1">
    <property type="nucleotide sequence ID" value="XM_046201042.1"/>
</dbReference>
<dbReference type="InterPro" id="IPR021514">
    <property type="entry name" value="DUF3176"/>
</dbReference>
<dbReference type="GeneID" id="70230996"/>
<feature type="compositionally biased region" description="Polar residues" evidence="1">
    <location>
        <begin position="9"/>
        <end position="19"/>
    </location>
</feature>
<dbReference type="AlphaFoldDB" id="A0A9P9FW16"/>
<evidence type="ECO:0000313" key="3">
    <source>
        <dbReference type="Proteomes" id="UP000720189"/>
    </source>
</evidence>
<gene>
    <name evidence="2" type="ORF">BKA55DRAFT_723127</name>
</gene>
<keyword evidence="3" id="KW-1185">Reference proteome</keyword>
<dbReference type="PANTHER" id="PTHR35394">
    <property type="entry name" value="DUF3176 DOMAIN-CONTAINING PROTEIN"/>
    <property type="match status" value="1"/>
</dbReference>
<dbReference type="EMBL" id="JAGMUX010000044">
    <property type="protein sequence ID" value="KAH7203105.1"/>
    <property type="molecule type" value="Genomic_DNA"/>
</dbReference>
<accession>A0A9P9FW16</accession>
<comment type="caution">
    <text evidence="2">The sequence shown here is derived from an EMBL/GenBank/DDBJ whole genome shotgun (WGS) entry which is preliminary data.</text>
</comment>